<reference evidence="1" key="1">
    <citation type="submission" date="2021-05" db="EMBL/GenBank/DDBJ databases">
        <title>Draft genomes of bacteria isolated from model marine particles.</title>
        <authorList>
            <person name="Datta M.S."/>
            <person name="Schwartzman J.A."/>
            <person name="Enke T.N."/>
            <person name="Saavedra J."/>
            <person name="Cermak N."/>
            <person name="Cordero O.X."/>
        </authorList>
    </citation>
    <scope>NUCLEOTIDE SEQUENCE</scope>
    <source>
        <strain evidence="1">I2M19</strain>
    </source>
</reference>
<dbReference type="Proteomes" id="UP001647509">
    <property type="component" value="Unassembled WGS sequence"/>
</dbReference>
<evidence type="ECO:0000313" key="2">
    <source>
        <dbReference type="Proteomes" id="UP001647509"/>
    </source>
</evidence>
<gene>
    <name evidence="1" type="ORF">KO493_12860</name>
</gene>
<protein>
    <submittedName>
        <fullName evidence="1">YceI family protein</fullName>
    </submittedName>
</protein>
<dbReference type="EMBL" id="JAHKPD010000018">
    <property type="protein sequence ID" value="MBU2951590.1"/>
    <property type="molecule type" value="Genomic_DNA"/>
</dbReference>
<comment type="caution">
    <text evidence="1">The sequence shown here is derived from an EMBL/GenBank/DDBJ whole genome shotgun (WGS) entry which is preliminary data.</text>
</comment>
<organism evidence="1 2">
    <name type="scientific">Pseudotamlana agarivorans</name>
    <dbReference type="NCBI Taxonomy" id="481183"/>
    <lineage>
        <taxon>Bacteria</taxon>
        <taxon>Pseudomonadati</taxon>
        <taxon>Bacteroidota</taxon>
        <taxon>Flavobacteriia</taxon>
        <taxon>Flavobacteriales</taxon>
        <taxon>Flavobacteriaceae</taxon>
        <taxon>Pseudotamlana</taxon>
    </lineage>
</organism>
<sequence>MKKSLLTLVLCIATSAVFTSCKDKTNEAETTPAEAPAVVEEAAITTTYNVVAEESSITWKGTKPTGEHFGTIAIQGGTLNSKIIKVDSGSIVIDMNSIVVTDIPAEDEGNAKLLGHLKNEDFFDVENHPTATFEVTELLESEARNILSGNLTIKGITHNITIPVAVDYTENSVTISSETFNIDRTKWDIKYKSKSFFGDLGDKFISDDIEFKIKVKAVKA</sequence>
<evidence type="ECO:0000313" key="1">
    <source>
        <dbReference type="EMBL" id="MBU2951590.1"/>
    </source>
</evidence>
<name>A0ACC5UBB1_9FLAO</name>
<proteinExistence type="predicted"/>
<accession>A0ACC5UBB1</accession>
<keyword evidence="2" id="KW-1185">Reference proteome</keyword>